<keyword evidence="1" id="KW-0812">Transmembrane</keyword>
<accession>A0A915KUV8</accession>
<sequence length="79" mass="9017">MKVKFIGNHSHNRIGDYAQIKYPNFHQVDLIPGQSVGQSVEINVDGPSDMQRMNVVFIGAIIIYFCIKSFVFVFVDRIN</sequence>
<dbReference type="WBParaSite" id="nRc.2.0.1.t41359-RA">
    <property type="protein sequence ID" value="nRc.2.0.1.t41359-RA"/>
    <property type="gene ID" value="nRc.2.0.1.g41359"/>
</dbReference>
<dbReference type="Proteomes" id="UP000887565">
    <property type="component" value="Unplaced"/>
</dbReference>
<dbReference type="AlphaFoldDB" id="A0A915KUV8"/>
<evidence type="ECO:0000256" key="1">
    <source>
        <dbReference type="SAM" id="Phobius"/>
    </source>
</evidence>
<evidence type="ECO:0000313" key="2">
    <source>
        <dbReference type="Proteomes" id="UP000887565"/>
    </source>
</evidence>
<feature type="transmembrane region" description="Helical" evidence="1">
    <location>
        <begin position="55"/>
        <end position="75"/>
    </location>
</feature>
<protein>
    <submittedName>
        <fullName evidence="3">Uncharacterized protein</fullName>
    </submittedName>
</protein>
<keyword evidence="2" id="KW-1185">Reference proteome</keyword>
<organism evidence="2 3">
    <name type="scientific">Romanomermis culicivorax</name>
    <name type="common">Nematode worm</name>
    <dbReference type="NCBI Taxonomy" id="13658"/>
    <lineage>
        <taxon>Eukaryota</taxon>
        <taxon>Metazoa</taxon>
        <taxon>Ecdysozoa</taxon>
        <taxon>Nematoda</taxon>
        <taxon>Enoplea</taxon>
        <taxon>Dorylaimia</taxon>
        <taxon>Mermithida</taxon>
        <taxon>Mermithoidea</taxon>
        <taxon>Mermithidae</taxon>
        <taxon>Romanomermis</taxon>
    </lineage>
</organism>
<evidence type="ECO:0000313" key="3">
    <source>
        <dbReference type="WBParaSite" id="nRc.2.0.1.t41359-RA"/>
    </source>
</evidence>
<keyword evidence="1" id="KW-0472">Membrane</keyword>
<name>A0A915KUV8_ROMCU</name>
<proteinExistence type="predicted"/>
<reference evidence="3" key="1">
    <citation type="submission" date="2022-11" db="UniProtKB">
        <authorList>
            <consortium name="WormBaseParasite"/>
        </authorList>
    </citation>
    <scope>IDENTIFICATION</scope>
</reference>
<keyword evidence="1" id="KW-1133">Transmembrane helix</keyword>